<dbReference type="CDD" id="cd04664">
    <property type="entry name" value="NUDIX_DHNTPase_like"/>
    <property type="match status" value="1"/>
</dbReference>
<keyword evidence="5" id="KW-1185">Reference proteome</keyword>
<dbReference type="RefSeq" id="WP_100292552.1">
    <property type="nucleotide sequence ID" value="NZ_PGGC01000009.1"/>
</dbReference>
<dbReference type="Pfam" id="PF00293">
    <property type="entry name" value="NUDIX"/>
    <property type="match status" value="1"/>
</dbReference>
<dbReference type="GO" id="GO:0006754">
    <property type="term" value="P:ATP biosynthetic process"/>
    <property type="evidence" value="ECO:0007669"/>
    <property type="project" value="TreeGrafter"/>
</dbReference>
<dbReference type="PROSITE" id="PS00893">
    <property type="entry name" value="NUDIX_BOX"/>
    <property type="match status" value="1"/>
</dbReference>
<dbReference type="PROSITE" id="PS51462">
    <property type="entry name" value="NUDIX"/>
    <property type="match status" value="1"/>
</dbReference>
<protein>
    <submittedName>
        <fullName evidence="4">DNA mismatch repair protein MutT</fullName>
    </submittedName>
</protein>
<dbReference type="PANTHER" id="PTHR21340">
    <property type="entry name" value="DIADENOSINE 5,5-P1,P4-TETRAPHOSPHATE PYROPHOSPHOHYDROLASE MUTT"/>
    <property type="match status" value="1"/>
</dbReference>
<evidence type="ECO:0000256" key="2">
    <source>
        <dbReference type="ARBA" id="ARBA00022801"/>
    </source>
</evidence>
<evidence type="ECO:0000313" key="5">
    <source>
        <dbReference type="Proteomes" id="UP000235861"/>
    </source>
</evidence>
<dbReference type="InterPro" id="IPR051325">
    <property type="entry name" value="Nudix_hydrolase_domain"/>
</dbReference>
<dbReference type="EMBL" id="PGGC01000009">
    <property type="protein sequence ID" value="PJG60513.1"/>
    <property type="molecule type" value="Genomic_DNA"/>
</dbReference>
<dbReference type="SUPFAM" id="SSF55811">
    <property type="entry name" value="Nudix"/>
    <property type="match status" value="1"/>
</dbReference>
<dbReference type="GO" id="GO:0004081">
    <property type="term" value="F:bis(5'-nucleosyl)-tetraphosphatase (asymmetrical) activity"/>
    <property type="evidence" value="ECO:0007669"/>
    <property type="project" value="TreeGrafter"/>
</dbReference>
<proteinExistence type="predicted"/>
<evidence type="ECO:0000313" key="4">
    <source>
        <dbReference type="EMBL" id="PJG60513.1"/>
    </source>
</evidence>
<keyword evidence="2" id="KW-0378">Hydrolase</keyword>
<organism evidence="4 5">
    <name type="scientific">Aeromonas cavernicola</name>
    <dbReference type="NCBI Taxonomy" id="1006623"/>
    <lineage>
        <taxon>Bacteria</taxon>
        <taxon>Pseudomonadati</taxon>
        <taxon>Pseudomonadota</taxon>
        <taxon>Gammaproteobacteria</taxon>
        <taxon>Aeromonadales</taxon>
        <taxon>Aeromonadaceae</taxon>
        <taxon>Aeromonas</taxon>
    </lineage>
</organism>
<accession>A0A2H9U909</accession>
<name>A0A2H9U909_9GAMM</name>
<dbReference type="InterPro" id="IPR020084">
    <property type="entry name" value="NUDIX_hydrolase_CS"/>
</dbReference>
<comment type="cofactor">
    <cofactor evidence="1">
        <name>Mg(2+)</name>
        <dbReference type="ChEBI" id="CHEBI:18420"/>
    </cofactor>
</comment>
<evidence type="ECO:0000256" key="1">
    <source>
        <dbReference type="ARBA" id="ARBA00001946"/>
    </source>
</evidence>
<dbReference type="AlphaFoldDB" id="A0A2H9U909"/>
<dbReference type="Gene3D" id="3.90.79.10">
    <property type="entry name" value="Nucleoside Triphosphate Pyrophosphohydrolase"/>
    <property type="match status" value="1"/>
</dbReference>
<feature type="domain" description="Nudix hydrolase" evidence="3">
    <location>
        <begin position="5"/>
        <end position="132"/>
    </location>
</feature>
<dbReference type="Proteomes" id="UP000235861">
    <property type="component" value="Unassembled WGS sequence"/>
</dbReference>
<sequence length="150" mass="16955">MIPISCHAVSGVALSTMDGETKLLVMKRVKGGFWCHVAGTIEEGETGWQTIIREVSEETGITVNELYNGLYLEQFYEAALNRIMVVPVFVVYCPPNQTITLNDEHTEYRWCSLAEAKALVSFPGQKALYDHIWHYFVDNPPSPLMRVDIC</sequence>
<evidence type="ECO:0000259" key="3">
    <source>
        <dbReference type="PROSITE" id="PS51462"/>
    </source>
</evidence>
<dbReference type="PANTHER" id="PTHR21340:SF0">
    <property type="entry name" value="BIS(5'-NUCLEOSYL)-TETRAPHOSPHATASE [ASYMMETRICAL]"/>
    <property type="match status" value="1"/>
</dbReference>
<gene>
    <name evidence="4" type="ORF">CUC53_01640</name>
</gene>
<dbReference type="InterPro" id="IPR015797">
    <property type="entry name" value="NUDIX_hydrolase-like_dom_sf"/>
</dbReference>
<dbReference type="InterPro" id="IPR000086">
    <property type="entry name" value="NUDIX_hydrolase_dom"/>
</dbReference>
<comment type="caution">
    <text evidence="4">The sequence shown here is derived from an EMBL/GenBank/DDBJ whole genome shotgun (WGS) entry which is preliminary data.</text>
</comment>
<dbReference type="OrthoDB" id="9761969at2"/>
<dbReference type="GO" id="GO:0006167">
    <property type="term" value="P:AMP biosynthetic process"/>
    <property type="evidence" value="ECO:0007669"/>
    <property type="project" value="TreeGrafter"/>
</dbReference>
<reference evidence="4 5" key="1">
    <citation type="submission" date="2017-11" db="EMBL/GenBank/DDBJ databases">
        <title>Draft genome sequence of environmental isolate Aeromonas cavernicola sp. nov. MDC 2508.</title>
        <authorList>
            <person name="Colston S.M."/>
            <person name="Navarro A."/>
            <person name="Martinez-Murcia A.J."/>
            <person name="Graf J."/>
        </authorList>
    </citation>
    <scope>NUCLEOTIDE SEQUENCE [LARGE SCALE GENOMIC DNA]</scope>
    <source>
        <strain evidence="4 5">MDC 2508</strain>
    </source>
</reference>